<evidence type="ECO:0000313" key="2">
    <source>
        <dbReference type="Proteomes" id="UP000028525"/>
    </source>
</evidence>
<evidence type="ECO:0000313" key="1">
    <source>
        <dbReference type="EMBL" id="KEZ90114.1"/>
    </source>
</evidence>
<name>A0A084JMD0_9FIRM</name>
<keyword evidence="2" id="KW-1185">Reference proteome</keyword>
<dbReference type="EMBL" id="JPME01000013">
    <property type="protein sequence ID" value="KEZ90114.1"/>
    <property type="molecule type" value="Genomic_DNA"/>
</dbReference>
<dbReference type="Gene3D" id="1.10.10.2830">
    <property type="match status" value="1"/>
</dbReference>
<proteinExistence type="predicted"/>
<sequence length="82" mass="9247">MYGIQNGGDRKSESVPNKSDVIFQNELAKQMGMSVDTLSNYKLLSEMIPELEELLDTGVVTKTTALAIMMNSKRNMRFFTHT</sequence>
<accession>A0A084JMD0</accession>
<dbReference type="Proteomes" id="UP000028525">
    <property type="component" value="Unassembled WGS sequence"/>
</dbReference>
<gene>
    <name evidence="1" type="ORF">IO98_11540</name>
</gene>
<dbReference type="AlphaFoldDB" id="A0A084JMD0"/>
<protein>
    <submittedName>
        <fullName evidence="1">Uncharacterized protein</fullName>
    </submittedName>
</protein>
<organism evidence="1 2">
    <name type="scientific">Lacrimispora celerecrescens</name>
    <dbReference type="NCBI Taxonomy" id="29354"/>
    <lineage>
        <taxon>Bacteria</taxon>
        <taxon>Bacillati</taxon>
        <taxon>Bacillota</taxon>
        <taxon>Clostridia</taxon>
        <taxon>Lachnospirales</taxon>
        <taxon>Lachnospiraceae</taxon>
        <taxon>Lacrimispora</taxon>
    </lineage>
</organism>
<dbReference type="SUPFAM" id="SSF109709">
    <property type="entry name" value="KorB DNA-binding domain-like"/>
    <property type="match status" value="1"/>
</dbReference>
<comment type="caution">
    <text evidence="1">The sequence shown here is derived from an EMBL/GenBank/DDBJ whole genome shotgun (WGS) entry which is preliminary data.</text>
</comment>
<reference evidence="1 2" key="1">
    <citation type="submission" date="2014-07" db="EMBL/GenBank/DDBJ databases">
        <title>Draft genome of Clostridium celerecrescens 152B isolated from sediments associated with methane hydrate from Krishna Godavari basin.</title>
        <authorList>
            <person name="Honkalas V.S."/>
            <person name="Dabir A.P."/>
            <person name="Arora P."/>
            <person name="Dhakephalkar P.K."/>
        </authorList>
    </citation>
    <scope>NUCLEOTIDE SEQUENCE [LARGE SCALE GENOMIC DNA]</scope>
    <source>
        <strain evidence="1 2">152B</strain>
    </source>
</reference>